<dbReference type="EMBL" id="CP030032">
    <property type="protein sequence ID" value="AWV88852.1"/>
    <property type="molecule type" value="Genomic_DNA"/>
</dbReference>
<dbReference type="RefSeq" id="WP_111332892.1">
    <property type="nucleotide sequence ID" value="NZ_CP030032.1"/>
</dbReference>
<name>A0A2Z4FIS3_9DELT</name>
<dbReference type="KEGG" id="bsed:DN745_05665"/>
<gene>
    <name evidence="1" type="ORF">DN745_05665</name>
</gene>
<organism evidence="1 2">
    <name type="scientific">Bradymonas sediminis</name>
    <dbReference type="NCBI Taxonomy" id="1548548"/>
    <lineage>
        <taxon>Bacteria</taxon>
        <taxon>Deltaproteobacteria</taxon>
        <taxon>Bradymonadales</taxon>
        <taxon>Bradymonadaceae</taxon>
        <taxon>Bradymonas</taxon>
    </lineage>
</organism>
<accession>A0A2Z4FIS3</accession>
<dbReference type="OrthoDB" id="2827525at2"/>
<evidence type="ECO:0000313" key="2">
    <source>
        <dbReference type="Proteomes" id="UP000249799"/>
    </source>
</evidence>
<dbReference type="AlphaFoldDB" id="A0A2Z4FIS3"/>
<reference evidence="1 2" key="1">
    <citation type="submission" date="2018-06" db="EMBL/GenBank/DDBJ databases">
        <title>Lujinxingia sediminis gen. nov. sp. nov., a new facultative anaerobic member of the class Deltaproteobacteria, and proposal of Lujinxingaceae fam. nov.</title>
        <authorList>
            <person name="Guo L.-Y."/>
            <person name="Li C.-M."/>
            <person name="Wang S."/>
            <person name="Du Z.-J."/>
        </authorList>
    </citation>
    <scope>NUCLEOTIDE SEQUENCE [LARGE SCALE GENOMIC DNA]</scope>
    <source>
        <strain evidence="1 2">FA350</strain>
    </source>
</reference>
<evidence type="ECO:0000313" key="1">
    <source>
        <dbReference type="EMBL" id="AWV88852.1"/>
    </source>
</evidence>
<protein>
    <submittedName>
        <fullName evidence="1">Uncharacterized protein</fullName>
    </submittedName>
</protein>
<sequence length="420" mass="45961">MKNTPHAEHSVQFSLEWTAALACFVVAGITGTAFRLAAAGFEPLSGLNLGYVRNAHSHLMLFSWATPPLMILMAQRLALKSTQGGAKNFRARTFRRIIRAAIMIGVLTFVPFLISGYTSTKIGPISLPLTIIFSTLGMFVWYAFSLAYWRAREGLARDSVWRLWDWANAFLCLSTLGAWARGAFIGMKVTDARLTHGSIQFFVITFSFGWLTLGMLGEFHRRRNTQPGRAADLGTALLAAGIPLIFISAQTAQIPSILSACGHLSALAVGVGLSLHLYTLRESGGIRWRNPSIIALIFVAGAMLISAVPPILNWANTTGLRLIFVHLLLLGVVTMGLLEVYPRATPIKARGLMPAAILILLATMLPTTGLWPRALYTPWTFYFVALGSTAPWLGGTWILMESYRLSAIKEARPSPEQTAR</sequence>
<dbReference type="Proteomes" id="UP000249799">
    <property type="component" value="Chromosome"/>
</dbReference>
<keyword evidence="2" id="KW-1185">Reference proteome</keyword>
<proteinExistence type="predicted"/>